<keyword evidence="5" id="KW-1185">Reference proteome</keyword>
<name>A0ABN0QF20_9FLAO</name>
<organism evidence="4 5">
    <name type="scientific">Flavobacterium saliperosum S13</name>
    <dbReference type="NCBI Taxonomy" id="1341155"/>
    <lineage>
        <taxon>Bacteria</taxon>
        <taxon>Pseudomonadati</taxon>
        <taxon>Bacteroidota</taxon>
        <taxon>Flavobacteriia</taxon>
        <taxon>Flavobacteriales</taxon>
        <taxon>Flavobacteriaceae</taxon>
        <taxon>Flavobacterium</taxon>
    </lineage>
</organism>
<sequence>MQTLFPYLFSLNQLNMSKTFKYITAITFLFIGLQTFAQKKDENIGTEVVNVVKPYTPTISDAFKVKETPVIEDETNTQKEEIKYNIFSFPVASTFTPAKGRAADVDKSAKERIFKNYATLGVGSYGTVNGELFITENLSNTDYVGGMLRHLSSQGGINDVKLDDKYYNTALDLTYGSRTREMDWNADLGYKHQMYNWYGLPTEFVAFTDEVINGISEQQTYQTLSLGAKLGMKDSFMNETSLQFKRFWDSHGSQENRFFIKPGIDFEVDNYKFKADFVADYVGGSFEKDYSAISDISYSYLNFGVQPSILLQQDDLSVQAGAGFFYSSGKFNNETDGKFYIFPQVKASYKLVGDIMIAYAGAEGTLKQNTFADFVEENKFVSPTLAIAPTNQQYDVYVGLKGKLANTVAFNVRGSYMAEDDKAFFMANPYEISNVNVLGYTYGNSFGVVYDNLTTISVFGELKMDFSKNVAFGINGTFNSYTTDQAEAWNLPSMKVGANLDVNITKKWYAGTNIFFVGERKDMFTTVDSMDPLNPFIQKAVTLDSYFDLNAHLGYKHSERLTGFLKLNNIANQQYERWMNYPVQGFQFLIGANYKFDF</sequence>
<proteinExistence type="predicted"/>
<dbReference type="Gene3D" id="2.40.170.20">
    <property type="entry name" value="TonB-dependent receptor, beta-barrel domain"/>
    <property type="match status" value="1"/>
</dbReference>
<evidence type="ECO:0000313" key="4">
    <source>
        <dbReference type="EMBL" id="ESU24574.1"/>
    </source>
</evidence>
<keyword evidence="2" id="KW-0472">Membrane</keyword>
<dbReference type="EMBL" id="AVFO01000039">
    <property type="protein sequence ID" value="ESU24574.1"/>
    <property type="molecule type" value="Genomic_DNA"/>
</dbReference>
<dbReference type="Proteomes" id="UP000018234">
    <property type="component" value="Unassembled WGS sequence"/>
</dbReference>
<evidence type="ECO:0000313" key="5">
    <source>
        <dbReference type="Proteomes" id="UP000018234"/>
    </source>
</evidence>
<comment type="caution">
    <text evidence="4">The sequence shown here is derived from an EMBL/GenBank/DDBJ whole genome shotgun (WGS) entry which is preliminary data.</text>
</comment>
<protein>
    <submittedName>
        <fullName evidence="4">Integral outer membrane protein</fullName>
    </submittedName>
</protein>
<gene>
    <name evidence="4" type="ORF">FSS13T_19450</name>
</gene>
<accession>A0ABN0QF20</accession>
<dbReference type="InterPro" id="IPR036942">
    <property type="entry name" value="Beta-barrel_TonB_sf"/>
</dbReference>
<comment type="subcellular location">
    <subcellularLocation>
        <location evidence="1">Cell outer membrane</location>
    </subcellularLocation>
</comment>
<evidence type="ECO:0000256" key="1">
    <source>
        <dbReference type="ARBA" id="ARBA00004442"/>
    </source>
</evidence>
<reference evidence="4 5" key="1">
    <citation type="submission" date="2013-08" db="EMBL/GenBank/DDBJ databases">
        <title>Flavobacterium saliperosum type strain genome sequencing.</title>
        <authorList>
            <person name="Lee K."/>
            <person name="Yi H."/>
            <person name="Park S."/>
            <person name="Chun J."/>
        </authorList>
    </citation>
    <scope>NUCLEOTIDE SEQUENCE [LARGE SCALE GENOMIC DNA]</scope>
    <source>
        <strain evidence="4 5">S13</strain>
    </source>
</reference>
<evidence type="ECO:0000256" key="3">
    <source>
        <dbReference type="ARBA" id="ARBA00023237"/>
    </source>
</evidence>
<keyword evidence="3" id="KW-0998">Cell outer membrane</keyword>
<evidence type="ECO:0000256" key="2">
    <source>
        <dbReference type="ARBA" id="ARBA00023136"/>
    </source>
</evidence>
<dbReference type="SUPFAM" id="SSF56935">
    <property type="entry name" value="Porins"/>
    <property type="match status" value="1"/>
</dbReference>